<accession>A0ABM9DPE5</accession>
<proteinExistence type="predicted"/>
<dbReference type="Proteomes" id="UP001152604">
    <property type="component" value="Unassembled WGS sequence"/>
</dbReference>
<name>A0ABM9DPE5_9HYPH</name>
<gene>
    <name evidence="1" type="ORF">MES4922_20141</name>
</gene>
<reference evidence="1" key="1">
    <citation type="submission" date="2022-03" db="EMBL/GenBank/DDBJ databases">
        <authorList>
            <person name="Brunel B."/>
        </authorList>
    </citation>
    <scope>NUCLEOTIDE SEQUENCE</scope>
    <source>
        <strain evidence="1">STM4922sample</strain>
    </source>
</reference>
<dbReference type="EMBL" id="CAKXZS010000012">
    <property type="protein sequence ID" value="CAH2398510.1"/>
    <property type="molecule type" value="Genomic_DNA"/>
</dbReference>
<evidence type="ECO:0000313" key="2">
    <source>
        <dbReference type="Proteomes" id="UP001152604"/>
    </source>
</evidence>
<evidence type="ECO:0000313" key="1">
    <source>
        <dbReference type="EMBL" id="CAH2398510.1"/>
    </source>
</evidence>
<protein>
    <submittedName>
        <fullName evidence="1">Uncharacterized protein</fullName>
    </submittedName>
</protein>
<sequence length="147" mass="15649">MRLKPSSTRAWLKPASTKVPLLNTTRLRGRIAPTGNSVRPAYLASKTALGSGKKVGGKPDPESLRSVLRPCSSAKCGLIRPGASTTAHVAPLICDAELAHAELLQKVSEFGKERTNCAAKVAAWRIQLACGRMASRICNLQLCSLTN</sequence>
<comment type="caution">
    <text evidence="1">The sequence shown here is derived from an EMBL/GenBank/DDBJ whole genome shotgun (WGS) entry which is preliminary data.</text>
</comment>
<organism evidence="1 2">
    <name type="scientific">Mesorhizobium ventifaucium</name>
    <dbReference type="NCBI Taxonomy" id="666020"/>
    <lineage>
        <taxon>Bacteria</taxon>
        <taxon>Pseudomonadati</taxon>
        <taxon>Pseudomonadota</taxon>
        <taxon>Alphaproteobacteria</taxon>
        <taxon>Hyphomicrobiales</taxon>
        <taxon>Phyllobacteriaceae</taxon>
        <taxon>Mesorhizobium</taxon>
    </lineage>
</organism>
<keyword evidence="2" id="KW-1185">Reference proteome</keyword>